<evidence type="ECO:0000313" key="2">
    <source>
        <dbReference type="EMBL" id="GAC51112.1"/>
    </source>
</evidence>
<name>L7KT31_9ACTN</name>
<dbReference type="InterPro" id="IPR005114">
    <property type="entry name" value="Helicase_assoc"/>
</dbReference>
<proteinExistence type="predicted"/>
<dbReference type="Gene3D" id="6.10.140.530">
    <property type="match status" value="2"/>
</dbReference>
<sequence length="405" mass="45083">MGGRPPGGNRHTRTVTSRYDEGIAHLHRYRAVHGTSSPRQRDVIDGFPIGTWVATRRAEYRSGQMPPGHAHQLEAEFPDWQWTLRARAPFHVGLDHLHRYVATHGTSSPPRHATIDGFPIGAWAAKRRTEYRQHRLSPKRITQLEIEFPDWKWNVRSQHIAPATVQRRSVTNPVTGTVAAMAYTTEQRRILVTACAPFRGLQAPSGYPDGLALCVIDSVQSTGVSYSSVENVVARYRSYRRAHGDDPDTDGVPELLATFDELGDPGGWAQKIGNNNRTSTRSGVLKSQAIRDAARVLDGARIASAEDLRETANDETQLAQIRDEWCVVTGQRSGITWHYLQMLAGIPGVKPDRMICRFVADSLGLARRSVTPQFAFEIVTAAAADIGMSPTDLDHAIWQYQRGRK</sequence>
<dbReference type="Pfam" id="PF03457">
    <property type="entry name" value="HA"/>
    <property type="match status" value="2"/>
</dbReference>
<evidence type="ECO:0000313" key="3">
    <source>
        <dbReference type="Proteomes" id="UP000010988"/>
    </source>
</evidence>
<dbReference type="STRING" id="1220583.GOACH_47_00040"/>
<dbReference type="eggNOG" id="ENOG5030TKF">
    <property type="taxonomic scope" value="Bacteria"/>
</dbReference>
<organism evidence="2 3">
    <name type="scientific">Gordonia aichiensis NBRC 108223</name>
    <dbReference type="NCBI Taxonomy" id="1220583"/>
    <lineage>
        <taxon>Bacteria</taxon>
        <taxon>Bacillati</taxon>
        <taxon>Actinomycetota</taxon>
        <taxon>Actinomycetes</taxon>
        <taxon>Mycobacteriales</taxon>
        <taxon>Gordoniaceae</taxon>
        <taxon>Gordonia</taxon>
    </lineage>
</organism>
<keyword evidence="3" id="KW-1185">Reference proteome</keyword>
<reference evidence="2 3" key="1">
    <citation type="submission" date="2012-12" db="EMBL/GenBank/DDBJ databases">
        <title>Whole genome shotgun sequence of Gordonia aichiensis NBRC 108223.</title>
        <authorList>
            <person name="Isaki-Nakamura S."/>
            <person name="Hosoyama A."/>
            <person name="Tsuchikane K."/>
            <person name="Ando Y."/>
            <person name="Baba S."/>
            <person name="Ohji S."/>
            <person name="Hamada M."/>
            <person name="Tamura T."/>
            <person name="Yamazoe A."/>
            <person name="Yamazaki S."/>
            <person name="Fujita N."/>
        </authorList>
    </citation>
    <scope>NUCLEOTIDE SEQUENCE [LARGE SCALE GENOMIC DNA]</scope>
    <source>
        <strain evidence="2 3">NBRC 108223</strain>
    </source>
</reference>
<dbReference type="PANTHER" id="PTHR33418:SF1">
    <property type="entry name" value="HELICASE-ASSOCIATED DOMAIN-CONTAINING PROTEIN"/>
    <property type="match status" value="1"/>
</dbReference>
<gene>
    <name evidence="2" type="ORF">GOACH_47_00040</name>
</gene>
<dbReference type="EMBL" id="BANR01000047">
    <property type="protein sequence ID" value="GAC51112.1"/>
    <property type="molecule type" value="Genomic_DNA"/>
</dbReference>
<accession>L7KT31</accession>
<protein>
    <recommendedName>
        <fullName evidence="1">Helicase-associated domain-containing protein</fullName>
    </recommendedName>
</protein>
<comment type="caution">
    <text evidence="2">The sequence shown here is derived from an EMBL/GenBank/DDBJ whole genome shotgun (WGS) entry which is preliminary data.</text>
</comment>
<feature type="domain" description="Helicase-associated" evidence="1">
    <location>
        <begin position="88"/>
        <end position="145"/>
    </location>
</feature>
<dbReference type="AlphaFoldDB" id="L7KT31"/>
<dbReference type="Proteomes" id="UP000010988">
    <property type="component" value="Unassembled WGS sequence"/>
</dbReference>
<evidence type="ECO:0000259" key="1">
    <source>
        <dbReference type="Pfam" id="PF03457"/>
    </source>
</evidence>
<dbReference type="PANTHER" id="PTHR33418">
    <property type="entry name" value="HELICASE-ASSOCIATED"/>
    <property type="match status" value="1"/>
</dbReference>
<feature type="domain" description="Helicase-associated" evidence="1">
    <location>
        <begin position="18"/>
        <end position="75"/>
    </location>
</feature>